<organism evidence="1">
    <name type="scientific">Arion vulgaris</name>
    <dbReference type="NCBI Taxonomy" id="1028688"/>
    <lineage>
        <taxon>Eukaryota</taxon>
        <taxon>Metazoa</taxon>
        <taxon>Spiralia</taxon>
        <taxon>Lophotrochozoa</taxon>
        <taxon>Mollusca</taxon>
        <taxon>Gastropoda</taxon>
        <taxon>Heterobranchia</taxon>
        <taxon>Euthyneura</taxon>
        <taxon>Panpulmonata</taxon>
        <taxon>Eupulmonata</taxon>
        <taxon>Stylommatophora</taxon>
        <taxon>Helicina</taxon>
        <taxon>Arionoidea</taxon>
        <taxon>Arionidae</taxon>
        <taxon>Arion</taxon>
    </lineage>
</organism>
<gene>
    <name evidence="1" type="primary">ORF27983</name>
</gene>
<reference evidence="1" key="1">
    <citation type="submission" date="2014-12" db="EMBL/GenBank/DDBJ databases">
        <title>Insight into the proteome of Arion vulgaris.</title>
        <authorList>
            <person name="Aradska J."/>
            <person name="Bulat T."/>
            <person name="Smidak R."/>
            <person name="Sarate P."/>
            <person name="Gangsoo J."/>
            <person name="Sialana F."/>
            <person name="Bilban M."/>
            <person name="Lubec G."/>
        </authorList>
    </citation>
    <scope>NUCLEOTIDE SEQUENCE</scope>
    <source>
        <tissue evidence="1">Skin</tissue>
    </source>
</reference>
<proteinExistence type="predicted"/>
<sequence length="61" mass="6860">MPECPSALFHEVELGKMLQNRNHNVNICTVSHLNAYDNEFSAGNVSEKSSDKFRKQILPAV</sequence>
<feature type="non-terminal residue" evidence="1">
    <location>
        <position position="61"/>
    </location>
</feature>
<name>A0A0B6YK75_9EUPU</name>
<protein>
    <submittedName>
        <fullName evidence="1">Uncharacterized protein</fullName>
    </submittedName>
</protein>
<accession>A0A0B6YK75</accession>
<dbReference type="EMBL" id="HACG01009709">
    <property type="protein sequence ID" value="CEK56574.1"/>
    <property type="molecule type" value="Transcribed_RNA"/>
</dbReference>
<evidence type="ECO:0000313" key="1">
    <source>
        <dbReference type="EMBL" id="CEK56574.1"/>
    </source>
</evidence>
<dbReference type="AlphaFoldDB" id="A0A0B6YK75"/>